<evidence type="ECO:0000313" key="2">
    <source>
        <dbReference type="EMBL" id="KAL1115505.1"/>
    </source>
</evidence>
<comment type="caution">
    <text evidence="2">The sequence shown here is derived from an EMBL/GenBank/DDBJ whole genome shotgun (WGS) entry which is preliminary data.</text>
</comment>
<dbReference type="Proteomes" id="UP001558652">
    <property type="component" value="Unassembled WGS sequence"/>
</dbReference>
<reference evidence="2 3" key="1">
    <citation type="submission" date="2024-07" db="EMBL/GenBank/DDBJ databases">
        <title>Chromosome-level genome assembly of the water stick insect Ranatra chinensis (Heteroptera: Nepidae).</title>
        <authorList>
            <person name="Liu X."/>
        </authorList>
    </citation>
    <scope>NUCLEOTIDE SEQUENCE [LARGE SCALE GENOMIC DNA]</scope>
    <source>
        <strain evidence="2">Cailab_2021Rc</strain>
        <tissue evidence="2">Muscle</tissue>
    </source>
</reference>
<keyword evidence="3" id="KW-1185">Reference proteome</keyword>
<accession>A0ABD0YJW0</accession>
<evidence type="ECO:0000313" key="3">
    <source>
        <dbReference type="Proteomes" id="UP001558652"/>
    </source>
</evidence>
<sequence>MEKEGIIAVLSLSKRRHPVTELDTCSEKVDQLKAGIQDLSGKRLDKDWQKLMAKLEVELLREANGVSAEHLFLKDIPSSTEFNWCQNPGVTIRCSSAIKVFWVVGDPARSKDSGFVQNPVHGGPDGDIGTTAIDLGRQHGLRVGNDGDTEYARVQQRPGAAHGLPGGPPQVCQLPLATRGDKQPVQDVDSENILSGAGRVRHLSVTDAAEVAHLPSERYGGARRPPVKLLRMRRGQGETPSAFVHRVDQAFRLVKAWMAAVEAAGVATTKLAVIVLLKEAVMSELPEKLRCQLKTLVQTSESSPPKSMRRRTIIRRPKKTCPRGPGWSKGAAGDRTGSTNSVLHRLLLIRQGRLRRWECGSTRHLARSCSQIYRRDSLCCLVGEL</sequence>
<dbReference type="EMBL" id="JBFDAA010000020">
    <property type="protein sequence ID" value="KAL1115505.1"/>
    <property type="molecule type" value="Genomic_DNA"/>
</dbReference>
<gene>
    <name evidence="2" type="ORF">AAG570_007534</name>
</gene>
<organism evidence="2 3">
    <name type="scientific">Ranatra chinensis</name>
    <dbReference type="NCBI Taxonomy" id="642074"/>
    <lineage>
        <taxon>Eukaryota</taxon>
        <taxon>Metazoa</taxon>
        <taxon>Ecdysozoa</taxon>
        <taxon>Arthropoda</taxon>
        <taxon>Hexapoda</taxon>
        <taxon>Insecta</taxon>
        <taxon>Pterygota</taxon>
        <taxon>Neoptera</taxon>
        <taxon>Paraneoptera</taxon>
        <taxon>Hemiptera</taxon>
        <taxon>Heteroptera</taxon>
        <taxon>Panheteroptera</taxon>
        <taxon>Nepomorpha</taxon>
        <taxon>Nepidae</taxon>
        <taxon>Ranatrinae</taxon>
        <taxon>Ranatra</taxon>
    </lineage>
</organism>
<evidence type="ECO:0000256" key="1">
    <source>
        <dbReference type="SAM" id="MobiDB-lite"/>
    </source>
</evidence>
<dbReference type="AlphaFoldDB" id="A0ABD0YJW0"/>
<protein>
    <submittedName>
        <fullName evidence="2">Uncharacterized protein</fullName>
    </submittedName>
</protein>
<proteinExistence type="predicted"/>
<name>A0ABD0YJW0_9HEMI</name>
<feature type="region of interest" description="Disordered" evidence="1">
    <location>
        <begin position="318"/>
        <end position="337"/>
    </location>
</feature>